<dbReference type="PANTHER" id="PTHR36113:SF3">
    <property type="entry name" value="SLL5075 PROTEIN"/>
    <property type="match status" value="1"/>
</dbReference>
<dbReference type="CDD" id="cd06587">
    <property type="entry name" value="VOC"/>
    <property type="match status" value="1"/>
</dbReference>
<organism evidence="3 4">
    <name type="scientific">Orlajensenia flava</name>
    <dbReference type="NCBI Taxonomy" id="2565934"/>
    <lineage>
        <taxon>Bacteria</taxon>
        <taxon>Bacillati</taxon>
        <taxon>Actinomycetota</taxon>
        <taxon>Actinomycetes</taxon>
        <taxon>Micrococcales</taxon>
        <taxon>Microbacteriaceae</taxon>
        <taxon>Orlajensenia</taxon>
    </lineage>
</organism>
<dbReference type="SUPFAM" id="SSF54593">
    <property type="entry name" value="Glyoxalase/Bleomycin resistance protein/Dihydroxybiphenyl dioxygenase"/>
    <property type="match status" value="1"/>
</dbReference>
<dbReference type="Pfam" id="PF00903">
    <property type="entry name" value="Glyoxalase"/>
    <property type="match status" value="1"/>
</dbReference>
<dbReference type="InterPro" id="IPR004360">
    <property type="entry name" value="Glyas_Fos-R_dOase_dom"/>
</dbReference>
<gene>
    <name evidence="3" type="ORF">E6C70_03435</name>
</gene>
<dbReference type="Gene3D" id="3.10.180.10">
    <property type="entry name" value="2,3-Dihydroxybiphenyl 1,2-Dioxygenase, domain 1"/>
    <property type="match status" value="1"/>
</dbReference>
<dbReference type="PANTHER" id="PTHR36113">
    <property type="entry name" value="LYASE, PUTATIVE-RELATED-RELATED"/>
    <property type="match status" value="1"/>
</dbReference>
<evidence type="ECO:0000256" key="1">
    <source>
        <dbReference type="ARBA" id="ARBA00022723"/>
    </source>
</evidence>
<accession>A0A4S4FX51</accession>
<dbReference type="EMBL" id="SSSN01000003">
    <property type="protein sequence ID" value="THG35134.1"/>
    <property type="molecule type" value="Genomic_DNA"/>
</dbReference>
<dbReference type="Proteomes" id="UP000307380">
    <property type="component" value="Unassembled WGS sequence"/>
</dbReference>
<comment type="caution">
    <text evidence="3">The sequence shown here is derived from an EMBL/GenBank/DDBJ whole genome shotgun (WGS) entry which is preliminary data.</text>
</comment>
<keyword evidence="4" id="KW-1185">Reference proteome</keyword>
<dbReference type="InterPro" id="IPR018146">
    <property type="entry name" value="Glyoxalase_1_CS"/>
</dbReference>
<keyword evidence="1" id="KW-0479">Metal-binding</keyword>
<dbReference type="RefSeq" id="WP_136422230.1">
    <property type="nucleotide sequence ID" value="NZ_SSSN01000003.1"/>
</dbReference>
<dbReference type="InterPro" id="IPR029068">
    <property type="entry name" value="Glyas_Bleomycin-R_OHBP_Dase"/>
</dbReference>
<dbReference type="OrthoDB" id="5242506at2"/>
<feature type="domain" description="VOC" evidence="2">
    <location>
        <begin position="12"/>
        <end position="144"/>
    </location>
</feature>
<evidence type="ECO:0000259" key="2">
    <source>
        <dbReference type="PROSITE" id="PS51819"/>
    </source>
</evidence>
<dbReference type="InterPro" id="IPR037523">
    <property type="entry name" value="VOC_core"/>
</dbReference>
<evidence type="ECO:0000313" key="4">
    <source>
        <dbReference type="Proteomes" id="UP000307380"/>
    </source>
</evidence>
<dbReference type="PROSITE" id="PS51819">
    <property type="entry name" value="VOC"/>
    <property type="match status" value="1"/>
</dbReference>
<dbReference type="GO" id="GO:0004462">
    <property type="term" value="F:lactoylglutathione lyase activity"/>
    <property type="evidence" value="ECO:0007669"/>
    <property type="project" value="InterPro"/>
</dbReference>
<dbReference type="InterPro" id="IPR051332">
    <property type="entry name" value="Fosfomycin_Res_Enzymes"/>
</dbReference>
<dbReference type="PROSITE" id="PS00934">
    <property type="entry name" value="GLYOXALASE_I_1"/>
    <property type="match status" value="1"/>
</dbReference>
<protein>
    <submittedName>
        <fullName evidence="3">VOC family protein</fullName>
    </submittedName>
</protein>
<evidence type="ECO:0000313" key="3">
    <source>
        <dbReference type="EMBL" id="THG35134.1"/>
    </source>
</evidence>
<dbReference type="AlphaFoldDB" id="A0A4S4FX51"/>
<dbReference type="GO" id="GO:0046872">
    <property type="term" value="F:metal ion binding"/>
    <property type="evidence" value="ECO:0007669"/>
    <property type="project" value="UniProtKB-KW"/>
</dbReference>
<proteinExistence type="predicted"/>
<name>A0A4S4FX51_9MICO</name>
<sequence length="145" mass="15731">MASSPSASPSVRFHHVGIDVLDLDAAIAFYTEALGLEEQWRLDSREYDFTLVWLGNEAGLRLELFHREGVTRGPVYDPDNQHDVTGIKHFSVAVPSASAVHSVHGRLIAAGATSHMPPSPSPDPSKLMAYVADPEGNLIELVESD</sequence>
<reference evidence="3 4" key="1">
    <citation type="submission" date="2019-04" db="EMBL/GenBank/DDBJ databases">
        <authorList>
            <person name="Jiang L."/>
        </authorList>
    </citation>
    <scope>NUCLEOTIDE SEQUENCE [LARGE SCALE GENOMIC DNA]</scope>
    <source>
        <strain evidence="3 4">YIM 131861</strain>
    </source>
</reference>